<evidence type="ECO:0000259" key="2">
    <source>
        <dbReference type="Pfam" id="PF02719"/>
    </source>
</evidence>
<dbReference type="PANTHER" id="PTHR43318:SF1">
    <property type="entry name" value="POLYSACCHARIDE BIOSYNTHESIS PROTEIN EPSC-RELATED"/>
    <property type="match status" value="1"/>
</dbReference>
<dbReference type="InterPro" id="IPR003869">
    <property type="entry name" value="Polysac_CapD-like"/>
</dbReference>
<gene>
    <name evidence="3" type="ORF">GC098_14480</name>
</gene>
<evidence type="ECO:0000313" key="3">
    <source>
        <dbReference type="EMBL" id="NOU72620.1"/>
    </source>
</evidence>
<dbReference type="CDD" id="cd05237">
    <property type="entry name" value="UDP_invert_4-6DH_SDR_e"/>
    <property type="match status" value="1"/>
</dbReference>
<sequence>MEEILGRKPVNINLNEIAEFVKGKVILVTGAGGSIGSELCRQIPNFNPEKLILLGRGENSIFTIENEIKVKYPHISIVPVIADIQDKKRLEDVFAYYRPQIIFHAAAHKHVPLMELNPSEAIKNNVFGTRNVAEYALAYRAESFVYISSDKAVNPSSIMGASKRLAELMLQSMGKFKDTKFLIVRFGNVIGSRGSVIPLFLQQIKAGQPITVTHPDMVRYFMTIPEAVQLVFQSGVMAKGGETFILDMGKPVKILDLAHNVIRLSGLEPNKDIKIVLTGIRPGEKLVEEMFTAEEKRITVKHDSIYVCEPAALPEEHLHETLLKLEEMVSQKITFVIADEIRSAIGQIIPGFQEEGVVHE</sequence>
<name>A0ABX1XXR2_9BACL</name>
<organism evidence="3 4">
    <name type="scientific">Paenibacillus phytorum</name>
    <dbReference type="NCBI Taxonomy" id="2654977"/>
    <lineage>
        <taxon>Bacteria</taxon>
        <taxon>Bacillati</taxon>
        <taxon>Bacillota</taxon>
        <taxon>Bacilli</taxon>
        <taxon>Bacillales</taxon>
        <taxon>Paenibacillaceae</taxon>
        <taxon>Paenibacillus</taxon>
    </lineage>
</organism>
<feature type="domain" description="Polysaccharide biosynthesis protein CapD-like" evidence="2">
    <location>
        <begin position="26"/>
        <end position="308"/>
    </location>
</feature>
<dbReference type="Gene3D" id="3.40.50.720">
    <property type="entry name" value="NAD(P)-binding Rossmann-like Domain"/>
    <property type="match status" value="1"/>
</dbReference>
<dbReference type="InterPro" id="IPR051203">
    <property type="entry name" value="Polysaccharide_Synthase-Rel"/>
</dbReference>
<dbReference type="SUPFAM" id="SSF51735">
    <property type="entry name" value="NAD(P)-binding Rossmann-fold domains"/>
    <property type="match status" value="1"/>
</dbReference>
<dbReference type="EMBL" id="WHOA01000096">
    <property type="protein sequence ID" value="NOU72620.1"/>
    <property type="molecule type" value="Genomic_DNA"/>
</dbReference>
<comment type="similarity">
    <text evidence="1">Belongs to the polysaccharide synthase family.</text>
</comment>
<accession>A0ABX1XXR2</accession>
<keyword evidence="4" id="KW-1185">Reference proteome</keyword>
<dbReference type="Pfam" id="PF02719">
    <property type="entry name" value="Polysacc_synt_2"/>
    <property type="match status" value="1"/>
</dbReference>
<dbReference type="InterPro" id="IPR036291">
    <property type="entry name" value="NAD(P)-bd_dom_sf"/>
</dbReference>
<evidence type="ECO:0000256" key="1">
    <source>
        <dbReference type="ARBA" id="ARBA00007430"/>
    </source>
</evidence>
<reference evidence="3 4" key="1">
    <citation type="submission" date="2019-10" db="EMBL/GenBank/DDBJ databases">
        <title>Description of Paenibacillus terrestris sp. nov.</title>
        <authorList>
            <person name="Carlier A."/>
            <person name="Qi S."/>
        </authorList>
    </citation>
    <scope>NUCLEOTIDE SEQUENCE [LARGE SCALE GENOMIC DNA]</scope>
    <source>
        <strain evidence="3 4">LMG 31458</strain>
    </source>
</reference>
<comment type="caution">
    <text evidence="3">The sequence shown here is derived from an EMBL/GenBank/DDBJ whole genome shotgun (WGS) entry which is preliminary data.</text>
</comment>
<dbReference type="PANTHER" id="PTHR43318">
    <property type="entry name" value="UDP-N-ACETYLGLUCOSAMINE 4,6-DEHYDRATASE"/>
    <property type="match status" value="1"/>
</dbReference>
<evidence type="ECO:0000313" key="4">
    <source>
        <dbReference type="Proteomes" id="UP000616779"/>
    </source>
</evidence>
<dbReference type="Proteomes" id="UP000616779">
    <property type="component" value="Unassembled WGS sequence"/>
</dbReference>
<protein>
    <submittedName>
        <fullName evidence="3">NAD-dependent epimerase/dehydratase family protein</fullName>
    </submittedName>
</protein>
<proteinExistence type="inferred from homology"/>